<evidence type="ECO:0000313" key="2">
    <source>
        <dbReference type="EMBL" id="RBQ02196.1"/>
    </source>
</evidence>
<dbReference type="Proteomes" id="UP000252081">
    <property type="component" value="Unassembled WGS sequence"/>
</dbReference>
<dbReference type="EMBL" id="QNQU01000049">
    <property type="protein sequence ID" value="RBQ02196.1"/>
    <property type="molecule type" value="Genomic_DNA"/>
</dbReference>
<evidence type="ECO:0000313" key="3">
    <source>
        <dbReference type="Proteomes" id="UP000252081"/>
    </source>
</evidence>
<dbReference type="AlphaFoldDB" id="A0A366KKH4"/>
<protein>
    <submittedName>
        <fullName evidence="2">Uncharacterized protein</fullName>
    </submittedName>
</protein>
<feature type="compositionally biased region" description="Basic residues" evidence="1">
    <location>
        <begin position="62"/>
        <end position="103"/>
    </location>
</feature>
<dbReference type="RefSeq" id="WP_113952162.1">
    <property type="nucleotide sequence ID" value="NZ_QNQU01000049.1"/>
</dbReference>
<reference evidence="2 3" key="1">
    <citation type="submission" date="2018-07" db="EMBL/GenBank/DDBJ databases">
        <title>A draft genome of a endophytic bacteria, a new species of Pedobacter.</title>
        <authorList>
            <person name="Zhang Z.D."/>
            <person name="Chen Z.J."/>
        </authorList>
    </citation>
    <scope>NUCLEOTIDE SEQUENCE [LARGE SCALE GENOMIC DNA]</scope>
    <source>
        <strain evidence="2 3">RS10</strain>
    </source>
</reference>
<organism evidence="2 3">
    <name type="scientific">Pedobacter miscanthi</name>
    <dbReference type="NCBI Taxonomy" id="2259170"/>
    <lineage>
        <taxon>Bacteria</taxon>
        <taxon>Pseudomonadati</taxon>
        <taxon>Bacteroidota</taxon>
        <taxon>Sphingobacteriia</taxon>
        <taxon>Sphingobacteriales</taxon>
        <taxon>Sphingobacteriaceae</taxon>
        <taxon>Pedobacter</taxon>
    </lineage>
</organism>
<name>A0A366KKH4_9SPHI</name>
<gene>
    <name evidence="2" type="ORF">DRW42_27970</name>
</gene>
<accession>A0A366KKH4</accession>
<feature type="compositionally biased region" description="Low complexity" evidence="1">
    <location>
        <begin position="14"/>
        <end position="26"/>
    </location>
</feature>
<evidence type="ECO:0000256" key="1">
    <source>
        <dbReference type="SAM" id="MobiDB-lite"/>
    </source>
</evidence>
<keyword evidence="3" id="KW-1185">Reference proteome</keyword>
<comment type="caution">
    <text evidence="2">The sequence shown here is derived from an EMBL/GenBank/DDBJ whole genome shotgun (WGS) entry which is preliminary data.</text>
</comment>
<feature type="region of interest" description="Disordered" evidence="1">
    <location>
        <begin position="1"/>
        <end position="103"/>
    </location>
</feature>
<proteinExistence type="predicted"/>
<sequence length="103" mass="11641">MIDKKAETTPEQNPAAAPPFAALPFADDNTAGSPAQKIRTQHSPYGKAVNFLKNRNQEKNSKAKAKPKGKCKKPKAKAKRKRTKKKKQKKQGRLHYQRTHKNH</sequence>